<dbReference type="EMBL" id="BLLK01000027">
    <property type="protein sequence ID" value="GFH48186.1"/>
    <property type="molecule type" value="Genomic_DNA"/>
</dbReference>
<dbReference type="PANTHER" id="PTHR12203:SF35">
    <property type="entry name" value="PROTEIN O-GLUCOSYLTRANSFERASE 1"/>
    <property type="match status" value="1"/>
</dbReference>
<reference evidence="4 5" key="1">
    <citation type="journal article" date="2021" name="Sci. Rep.">
        <title>The genome of the diatom Chaetoceros tenuissimus carries an ancient integrated fragment of an extant virus.</title>
        <authorList>
            <person name="Hongo Y."/>
            <person name="Kimura K."/>
            <person name="Takaki Y."/>
            <person name="Yoshida Y."/>
            <person name="Baba S."/>
            <person name="Kobayashi G."/>
            <person name="Nagasaki K."/>
            <person name="Hano T."/>
            <person name="Tomaru Y."/>
        </authorList>
    </citation>
    <scope>NUCLEOTIDE SEQUENCE [LARGE SCALE GENOMIC DNA]</scope>
    <source>
        <strain evidence="4 5">NIES-3715</strain>
    </source>
</reference>
<organism evidence="4 5">
    <name type="scientific">Chaetoceros tenuissimus</name>
    <dbReference type="NCBI Taxonomy" id="426638"/>
    <lineage>
        <taxon>Eukaryota</taxon>
        <taxon>Sar</taxon>
        <taxon>Stramenopiles</taxon>
        <taxon>Ochrophyta</taxon>
        <taxon>Bacillariophyta</taxon>
        <taxon>Coscinodiscophyceae</taxon>
        <taxon>Chaetocerotophycidae</taxon>
        <taxon>Chaetocerotales</taxon>
        <taxon>Chaetocerotaceae</taxon>
        <taxon>Chaetoceros</taxon>
    </lineage>
</organism>
<proteinExistence type="inferred from homology"/>
<evidence type="ECO:0000256" key="2">
    <source>
        <dbReference type="ARBA" id="ARBA00022679"/>
    </source>
</evidence>
<evidence type="ECO:0000313" key="4">
    <source>
        <dbReference type="EMBL" id="GFH48186.1"/>
    </source>
</evidence>
<dbReference type="Pfam" id="PF05686">
    <property type="entry name" value="Glyco_transf_90"/>
    <property type="match status" value="1"/>
</dbReference>
<comment type="similarity">
    <text evidence="1">Belongs to the glycosyltransferase 90 family.</text>
</comment>
<dbReference type="GO" id="GO:0016740">
    <property type="term" value="F:transferase activity"/>
    <property type="evidence" value="ECO:0007669"/>
    <property type="project" value="UniProtKB-KW"/>
</dbReference>
<keyword evidence="2" id="KW-0808">Transferase</keyword>
<feature type="domain" description="Glycosyl transferase CAP10" evidence="3">
    <location>
        <begin position="221"/>
        <end position="443"/>
    </location>
</feature>
<name>A0AAD3CNH1_9STRA</name>
<dbReference type="SMART" id="SM00672">
    <property type="entry name" value="CAP10"/>
    <property type="match status" value="1"/>
</dbReference>
<accession>A0AAD3CNH1</accession>
<protein>
    <recommendedName>
        <fullName evidence="3">Glycosyl transferase CAP10 domain-containing protein</fullName>
    </recommendedName>
</protein>
<evidence type="ECO:0000256" key="1">
    <source>
        <dbReference type="ARBA" id="ARBA00010118"/>
    </source>
</evidence>
<comment type="caution">
    <text evidence="4">The sequence shown here is derived from an EMBL/GenBank/DDBJ whole genome shotgun (WGS) entry which is preliminary data.</text>
</comment>
<evidence type="ECO:0000259" key="3">
    <source>
        <dbReference type="SMART" id="SM00672"/>
    </source>
</evidence>
<dbReference type="Proteomes" id="UP001054902">
    <property type="component" value="Unassembled WGS sequence"/>
</dbReference>
<dbReference type="InterPro" id="IPR051091">
    <property type="entry name" value="O-Glucosyltr/Glycosyltrsf_90"/>
</dbReference>
<gene>
    <name evidence="4" type="ORF">CTEN210_04662</name>
</gene>
<evidence type="ECO:0000313" key="5">
    <source>
        <dbReference type="Proteomes" id="UP001054902"/>
    </source>
</evidence>
<dbReference type="PANTHER" id="PTHR12203">
    <property type="entry name" value="KDEL LYS-ASP-GLU-LEU CONTAINING - RELATED"/>
    <property type="match status" value="1"/>
</dbReference>
<dbReference type="AlphaFoldDB" id="A0AAD3CNH1"/>
<dbReference type="InterPro" id="IPR006598">
    <property type="entry name" value="CAP10"/>
</dbReference>
<sequence length="474" mass="54488">MRIRKKQRTVAGQAVKILLLIPILMSAFLLYNALSHSKSNHLDYGIKPTIDTWITEDFGFEMSRQPKLRKDRFPSKEDRLKIYLSNWYAPPCIKDDMDERVGYAYDFTLKYPDLSLNNRQDQELLGMIPGSFVDDMPMVLTEEYLKGCSTFICQAGQRMLHDVCQKYFHNDFSGTSNIGHEEWIPVIMYFGKGLLEDMDIAYPFFASHRHAAKTEKSISKAIKDVDCNNRGERQYKNRLHTVSKVKVMSPIIWDTFDLKSQAIKVLDVDISWEAKISKAIWRGKLSGAVEGETFDAKCASNLRCTMVLKSTKMKNVCVGITQQRADLFLDSKIHPVVSPMSIGELLQYKMIIVTEGDGFATSLAWALYSSSVVIMPKPKNTSFLLEEKLEPWIHYIPVEDDFSDLEKKVKFVNKNSEKAKKISERATLWIHDLYMSNEAETENEAISKEIVGRYMKFFINENSEESLSNYQAIN</sequence>
<keyword evidence="5" id="KW-1185">Reference proteome</keyword>